<evidence type="ECO:0000313" key="9">
    <source>
        <dbReference type="EMBL" id="MBS2962761.1"/>
    </source>
</evidence>
<dbReference type="GO" id="GO:0010945">
    <property type="term" value="F:coenzyme A diphosphatase activity"/>
    <property type="evidence" value="ECO:0007669"/>
    <property type="project" value="InterPro"/>
</dbReference>
<keyword evidence="5" id="KW-0460">Magnesium</keyword>
<dbReference type="Gene3D" id="3.90.79.10">
    <property type="entry name" value="Nucleoside Triphosphate Pyrophosphohydrolase"/>
    <property type="match status" value="1"/>
</dbReference>
<organism evidence="9 10">
    <name type="scientific">Actinocrinis puniceicyclus</name>
    <dbReference type="NCBI Taxonomy" id="977794"/>
    <lineage>
        <taxon>Bacteria</taxon>
        <taxon>Bacillati</taxon>
        <taxon>Actinomycetota</taxon>
        <taxon>Actinomycetes</taxon>
        <taxon>Catenulisporales</taxon>
        <taxon>Actinospicaceae</taxon>
        <taxon>Actinocrinis</taxon>
    </lineage>
</organism>
<feature type="compositionally biased region" description="Polar residues" evidence="7">
    <location>
        <begin position="244"/>
        <end position="259"/>
    </location>
</feature>
<dbReference type="AlphaFoldDB" id="A0A8J7WI82"/>
<evidence type="ECO:0000256" key="7">
    <source>
        <dbReference type="SAM" id="MobiDB-lite"/>
    </source>
</evidence>
<keyword evidence="3" id="KW-0479">Metal-binding</keyword>
<evidence type="ECO:0000256" key="1">
    <source>
        <dbReference type="ARBA" id="ARBA00001936"/>
    </source>
</evidence>
<comment type="cofactor">
    <cofactor evidence="2">
        <name>Mg(2+)</name>
        <dbReference type="ChEBI" id="CHEBI:18420"/>
    </cofactor>
</comment>
<dbReference type="InterPro" id="IPR015797">
    <property type="entry name" value="NUDIX_hydrolase-like_dom_sf"/>
</dbReference>
<dbReference type="EMBL" id="JAGSXH010000015">
    <property type="protein sequence ID" value="MBS2962761.1"/>
    <property type="molecule type" value="Genomic_DNA"/>
</dbReference>
<evidence type="ECO:0000256" key="6">
    <source>
        <dbReference type="ARBA" id="ARBA00023211"/>
    </source>
</evidence>
<evidence type="ECO:0000313" key="10">
    <source>
        <dbReference type="Proteomes" id="UP000677913"/>
    </source>
</evidence>
<comment type="cofactor">
    <cofactor evidence="1">
        <name>Mn(2+)</name>
        <dbReference type="ChEBI" id="CHEBI:29035"/>
    </cofactor>
</comment>
<evidence type="ECO:0000259" key="8">
    <source>
        <dbReference type="PROSITE" id="PS51462"/>
    </source>
</evidence>
<dbReference type="Proteomes" id="UP000677913">
    <property type="component" value="Unassembled WGS sequence"/>
</dbReference>
<dbReference type="SUPFAM" id="SSF55811">
    <property type="entry name" value="Nudix"/>
    <property type="match status" value="1"/>
</dbReference>
<dbReference type="InterPro" id="IPR000086">
    <property type="entry name" value="NUDIX_hydrolase_dom"/>
</dbReference>
<gene>
    <name evidence="9" type="ORF">KGA66_06885</name>
</gene>
<evidence type="ECO:0000256" key="3">
    <source>
        <dbReference type="ARBA" id="ARBA00022723"/>
    </source>
</evidence>
<sequence>MAVPEQLPVWLRPLARALRELSPDWLGFRPRRRTLPGEPRRSAVLILLGESGPAGGPEPDILITERAATLRAHAGQPAFPGGRIDPEDHGPVQAALREAQEETGVDPGSVAVFGRLPEIYLQPSDFMVASVLGWWHTPSPPRIVSPLEVAAVHRVPVAQLADPANRVRVRHPSGYVGPAFHAGGMLVWGFTAGLLDAVLRLGGWERPWDRDRFEDLPEEVSALAVRSSSTRPADQRPFAAGTDADSTGSDPAQSFSAGNGSDRASGLAGCDGE</sequence>
<comment type="caution">
    <text evidence="9">The sequence shown here is derived from an EMBL/GenBank/DDBJ whole genome shotgun (WGS) entry which is preliminary data.</text>
</comment>
<feature type="domain" description="Nudix hydrolase" evidence="8">
    <location>
        <begin position="39"/>
        <end position="182"/>
    </location>
</feature>
<keyword evidence="4" id="KW-0378">Hydrolase</keyword>
<dbReference type="PANTHER" id="PTHR12992:SF11">
    <property type="entry name" value="MITOCHONDRIAL COENZYME A DIPHOSPHATASE NUDT8"/>
    <property type="match status" value="1"/>
</dbReference>
<dbReference type="Pfam" id="PF00293">
    <property type="entry name" value="NUDIX"/>
    <property type="match status" value="1"/>
</dbReference>
<dbReference type="PROSITE" id="PS51462">
    <property type="entry name" value="NUDIX"/>
    <property type="match status" value="1"/>
</dbReference>
<dbReference type="CDD" id="cd03426">
    <property type="entry name" value="NUDIX_CoAse_Nudt7"/>
    <property type="match status" value="1"/>
</dbReference>
<name>A0A8J7WI82_9ACTN</name>
<reference evidence="9" key="1">
    <citation type="submission" date="2021-04" db="EMBL/GenBank/DDBJ databases">
        <title>Genome based classification of Actinospica acidithermotolerans sp. nov., an actinobacterium isolated from an Indonesian hot spring.</title>
        <authorList>
            <person name="Kusuma A.B."/>
            <person name="Putra K.E."/>
            <person name="Nafisah S."/>
            <person name="Loh J."/>
            <person name="Nouioui I."/>
            <person name="Goodfellow M."/>
        </authorList>
    </citation>
    <scope>NUCLEOTIDE SEQUENCE</scope>
    <source>
        <strain evidence="9">DSM 45618</strain>
    </source>
</reference>
<dbReference type="InterPro" id="IPR045121">
    <property type="entry name" value="CoAse"/>
</dbReference>
<accession>A0A8J7WI82</accession>
<keyword evidence="10" id="KW-1185">Reference proteome</keyword>
<dbReference type="GO" id="GO:0046872">
    <property type="term" value="F:metal ion binding"/>
    <property type="evidence" value="ECO:0007669"/>
    <property type="project" value="UniProtKB-KW"/>
</dbReference>
<keyword evidence="6" id="KW-0464">Manganese</keyword>
<feature type="region of interest" description="Disordered" evidence="7">
    <location>
        <begin position="224"/>
        <end position="273"/>
    </location>
</feature>
<proteinExistence type="predicted"/>
<dbReference type="PANTHER" id="PTHR12992">
    <property type="entry name" value="NUDIX HYDROLASE"/>
    <property type="match status" value="1"/>
</dbReference>
<protein>
    <submittedName>
        <fullName evidence="9">CoA pyrophosphatase</fullName>
    </submittedName>
</protein>
<evidence type="ECO:0000256" key="5">
    <source>
        <dbReference type="ARBA" id="ARBA00022842"/>
    </source>
</evidence>
<evidence type="ECO:0000256" key="2">
    <source>
        <dbReference type="ARBA" id="ARBA00001946"/>
    </source>
</evidence>
<evidence type="ECO:0000256" key="4">
    <source>
        <dbReference type="ARBA" id="ARBA00022801"/>
    </source>
</evidence>